<feature type="domain" description="CBS" evidence="12">
    <location>
        <begin position="300"/>
        <end position="358"/>
    </location>
</feature>
<dbReference type="Pfam" id="PF00005">
    <property type="entry name" value="ABC_tran"/>
    <property type="match status" value="1"/>
</dbReference>
<dbReference type="EC" id="7.6.2.9" evidence="9"/>
<keyword evidence="3 9" id="KW-0547">Nucleotide-binding</keyword>
<keyword evidence="14" id="KW-1185">Reference proteome</keyword>
<keyword evidence="5" id="KW-0029">Amino-acid transport</keyword>
<dbReference type="InterPro" id="IPR003439">
    <property type="entry name" value="ABC_transporter-like_ATP-bd"/>
</dbReference>
<dbReference type="OrthoDB" id="9802264at2"/>
<dbReference type="NCBIfam" id="TIGR01186">
    <property type="entry name" value="proV"/>
    <property type="match status" value="1"/>
</dbReference>
<reference evidence="13 14" key="1">
    <citation type="submission" date="2017-01" db="EMBL/GenBank/DDBJ databases">
        <authorList>
            <person name="Mah S.A."/>
            <person name="Swanson W.J."/>
            <person name="Moy G.W."/>
            <person name="Vacquier V.D."/>
        </authorList>
    </citation>
    <scope>NUCLEOTIDE SEQUENCE [LARGE SCALE GENOMIC DNA]</scope>
    <source>
        <strain evidence="13 14">DSM 11589</strain>
    </source>
</reference>
<dbReference type="STRING" id="80876.SAMN05421779_10687"/>
<proteinExistence type="inferred from homology"/>
<comment type="catalytic activity">
    <reaction evidence="6">
        <text>a quaternary ammonium(out) + ATP + H2O = a quaternary ammonium(in) + ADP + phosphate + H(+)</text>
        <dbReference type="Rhea" id="RHEA:11036"/>
        <dbReference type="ChEBI" id="CHEBI:15377"/>
        <dbReference type="ChEBI" id="CHEBI:15378"/>
        <dbReference type="ChEBI" id="CHEBI:30616"/>
        <dbReference type="ChEBI" id="CHEBI:35267"/>
        <dbReference type="ChEBI" id="CHEBI:43474"/>
        <dbReference type="ChEBI" id="CHEBI:456216"/>
        <dbReference type="EC" id="7.6.2.9"/>
    </reaction>
    <physiologicalReaction direction="left-to-right" evidence="6">
        <dbReference type="Rhea" id="RHEA:11037"/>
    </physiologicalReaction>
</comment>
<dbReference type="GO" id="GO:0005886">
    <property type="term" value="C:plasma membrane"/>
    <property type="evidence" value="ECO:0007669"/>
    <property type="project" value="UniProtKB-SubCell"/>
</dbReference>
<dbReference type="PANTHER" id="PTHR43869:SF1">
    <property type="entry name" value="GLYCINE BETAINE_PROLINE BETAINE TRANSPORT SYSTEM ATP-BINDING PROTEIN PROV"/>
    <property type="match status" value="1"/>
</dbReference>
<evidence type="ECO:0000256" key="8">
    <source>
        <dbReference type="PROSITE-ProRule" id="PRU00703"/>
    </source>
</evidence>
<dbReference type="SUPFAM" id="SSF52540">
    <property type="entry name" value="P-loop containing nucleoside triphosphate hydrolases"/>
    <property type="match status" value="1"/>
</dbReference>
<keyword evidence="4 9" id="KW-0067">ATP-binding</keyword>
<evidence type="ECO:0000256" key="10">
    <source>
        <dbReference type="SAM" id="MobiDB-lite"/>
    </source>
</evidence>
<keyword evidence="9" id="KW-0472">Membrane</keyword>
<dbReference type="PROSITE" id="PS51371">
    <property type="entry name" value="CBS"/>
    <property type="match status" value="2"/>
</dbReference>
<dbReference type="CDD" id="cd03294">
    <property type="entry name" value="ABC_Pro_Gly_Betaine"/>
    <property type="match status" value="1"/>
</dbReference>
<dbReference type="Pfam" id="PF00571">
    <property type="entry name" value="CBS"/>
    <property type="match status" value="1"/>
</dbReference>
<dbReference type="GO" id="GO:0006865">
    <property type="term" value="P:amino acid transport"/>
    <property type="evidence" value="ECO:0007669"/>
    <property type="project" value="UniProtKB-UniRule"/>
</dbReference>
<dbReference type="PANTHER" id="PTHR43869">
    <property type="entry name" value="GLYCINE BETAINE/PROLINE BETAINE TRANSPORT SYSTEM ATP-BINDING PROTEIN PROV"/>
    <property type="match status" value="1"/>
</dbReference>
<evidence type="ECO:0000256" key="4">
    <source>
        <dbReference type="ARBA" id="ARBA00022840"/>
    </source>
</evidence>
<dbReference type="InterPro" id="IPR027417">
    <property type="entry name" value="P-loop_NTPase"/>
</dbReference>
<evidence type="ECO:0000256" key="3">
    <source>
        <dbReference type="ARBA" id="ARBA00022741"/>
    </source>
</evidence>
<dbReference type="NCBIfam" id="NF007480">
    <property type="entry name" value="PRK10070.1"/>
    <property type="match status" value="1"/>
</dbReference>
<dbReference type="FunFam" id="3.40.50.300:FF:000201">
    <property type="entry name" value="Glycine betaine/L-proline ABC transporter ATP-binding protein"/>
    <property type="match status" value="1"/>
</dbReference>
<organism evidence="13 14">
    <name type="scientific">Insolitispirillum peregrinum</name>
    <dbReference type="NCBI Taxonomy" id="80876"/>
    <lineage>
        <taxon>Bacteria</taxon>
        <taxon>Pseudomonadati</taxon>
        <taxon>Pseudomonadota</taxon>
        <taxon>Alphaproteobacteria</taxon>
        <taxon>Rhodospirillales</taxon>
        <taxon>Novispirillaceae</taxon>
        <taxon>Insolitispirillum</taxon>
    </lineage>
</organism>
<dbReference type="EMBL" id="FTOA01000006">
    <property type="protein sequence ID" value="SIT05947.1"/>
    <property type="molecule type" value="Genomic_DNA"/>
</dbReference>
<evidence type="ECO:0000313" key="13">
    <source>
        <dbReference type="EMBL" id="SIT05947.1"/>
    </source>
</evidence>
<dbReference type="SUPFAM" id="SSF54631">
    <property type="entry name" value="CBS-domain pair"/>
    <property type="match status" value="1"/>
</dbReference>
<feature type="compositionally biased region" description="Pro residues" evidence="10">
    <location>
        <begin position="416"/>
        <end position="426"/>
    </location>
</feature>
<sequence>MPETQPSTTPRPPACPDTAPPREKLVVRSLYKIFGPHPDQALPLLASGHSKQEIFGQTGQTVGVMDANFTVHEGEIFVIMGLSGSGKSTLVRLLNRLIEPTCGEILVDGRDITRLDSADLRALRRQDFAMVFQSFALMPHMTVLDNAAFGLELAGTPKAERLQRAGDALAAVGLSAWANSYPVNLSGGMQQRVGLARALANDPSILLMDEAFSALDPLIRSEMQDEILRLQSDSRRTIIFISHDLDEAMRIGDRIAIMEGGRIVQVGTPEDILRNPADDYVASFFKGVDISRVLTAADVCRRSQLEVIDRADTGVRVAAERVRAHAYDFAVVVDRQRNFHGVVSATSLARALRDPEPRFRTALLESAPTLQAGTPIAEVLGVVAEAPFPVPVIDDAGRYLGAISRSLLLQTLDPETPIPAAEPPRPASSAGQEAH</sequence>
<dbReference type="Gene3D" id="3.10.580.10">
    <property type="entry name" value="CBS-domain"/>
    <property type="match status" value="1"/>
</dbReference>
<evidence type="ECO:0000256" key="1">
    <source>
        <dbReference type="ARBA" id="ARBA00005417"/>
    </source>
</evidence>
<comment type="subcellular location">
    <subcellularLocation>
        <location evidence="9">Cell inner membrane</location>
        <topology evidence="9">Peripheral membrane protein</topology>
    </subcellularLocation>
</comment>
<feature type="compositionally biased region" description="Pro residues" evidence="10">
    <location>
        <begin position="9"/>
        <end position="19"/>
    </location>
</feature>
<comment type="subunit">
    <text evidence="7">The complex is probably composed of two ATP-binding proteins (TmoW), two transmembrane proteins (TmoV) and a solute-binding protein (TmoX).</text>
</comment>
<evidence type="ECO:0000256" key="5">
    <source>
        <dbReference type="ARBA" id="ARBA00022970"/>
    </source>
</evidence>
<keyword evidence="9" id="KW-1003">Cell membrane</keyword>
<dbReference type="InterPro" id="IPR051921">
    <property type="entry name" value="ABC_osmolyte_uptake_ATP-bind"/>
</dbReference>
<feature type="domain" description="CBS" evidence="12">
    <location>
        <begin position="363"/>
        <end position="418"/>
    </location>
</feature>
<dbReference type="GO" id="GO:0031460">
    <property type="term" value="P:glycine betaine transport"/>
    <property type="evidence" value="ECO:0007669"/>
    <property type="project" value="InterPro"/>
</dbReference>
<evidence type="ECO:0000259" key="11">
    <source>
        <dbReference type="PROSITE" id="PS50893"/>
    </source>
</evidence>
<dbReference type="InterPro" id="IPR005892">
    <property type="entry name" value="Gly-betaine_transp_ATP-bd"/>
</dbReference>
<dbReference type="SMART" id="SM00382">
    <property type="entry name" value="AAA"/>
    <property type="match status" value="1"/>
</dbReference>
<evidence type="ECO:0000256" key="6">
    <source>
        <dbReference type="ARBA" id="ARBA00051811"/>
    </source>
</evidence>
<keyword evidence="2 9" id="KW-0813">Transport</keyword>
<evidence type="ECO:0000313" key="14">
    <source>
        <dbReference type="Proteomes" id="UP000185678"/>
    </source>
</evidence>
<dbReference type="GO" id="GO:0006970">
    <property type="term" value="P:response to osmotic stress"/>
    <property type="evidence" value="ECO:0007669"/>
    <property type="project" value="UniProtKB-ARBA"/>
</dbReference>
<dbReference type="CDD" id="cd09831">
    <property type="entry name" value="CBS_pair_ABC_Gly_Pro_assoc"/>
    <property type="match status" value="1"/>
</dbReference>
<dbReference type="PROSITE" id="PS50893">
    <property type="entry name" value="ABC_TRANSPORTER_2"/>
    <property type="match status" value="1"/>
</dbReference>
<evidence type="ECO:0000259" key="12">
    <source>
        <dbReference type="PROSITE" id="PS51371"/>
    </source>
</evidence>
<dbReference type="InterPro" id="IPR000644">
    <property type="entry name" value="CBS_dom"/>
</dbReference>
<keyword evidence="8" id="KW-0129">CBS domain</keyword>
<protein>
    <recommendedName>
        <fullName evidence="9">Quaternary amine transport ATP-binding protein</fullName>
        <ecNumber evidence="9">7.6.2.9</ecNumber>
    </recommendedName>
</protein>
<dbReference type="InterPro" id="IPR017871">
    <property type="entry name" value="ABC_transporter-like_CS"/>
</dbReference>
<dbReference type="GO" id="GO:0016887">
    <property type="term" value="F:ATP hydrolysis activity"/>
    <property type="evidence" value="ECO:0007669"/>
    <property type="project" value="UniProtKB-UniRule"/>
</dbReference>
<comment type="similarity">
    <text evidence="1 9">Belongs to the ABC transporter superfamily.</text>
</comment>
<dbReference type="Gene3D" id="3.40.50.300">
    <property type="entry name" value="P-loop containing nucleotide triphosphate hydrolases"/>
    <property type="match status" value="1"/>
</dbReference>
<gene>
    <name evidence="13" type="ORF">SAMN05421779_10687</name>
</gene>
<dbReference type="RefSeq" id="WP_084194917.1">
    <property type="nucleotide sequence ID" value="NZ_FTOA01000006.1"/>
</dbReference>
<accession>A0A1N7P5Y6</accession>
<feature type="domain" description="ABC transporter" evidence="11">
    <location>
        <begin position="49"/>
        <end position="285"/>
    </location>
</feature>
<feature type="region of interest" description="Disordered" evidence="10">
    <location>
        <begin position="1"/>
        <end position="21"/>
    </location>
</feature>
<comment type="subunit">
    <text evidence="9">The complex is probably composed of two ATP-binding proteins, two transmembrane proteins and a solute-binding protein.</text>
</comment>
<feature type="region of interest" description="Disordered" evidence="10">
    <location>
        <begin position="414"/>
        <end position="435"/>
    </location>
</feature>
<dbReference type="AlphaFoldDB" id="A0A1N7P5Y6"/>
<dbReference type="PROSITE" id="PS00211">
    <property type="entry name" value="ABC_TRANSPORTER_1"/>
    <property type="match status" value="1"/>
</dbReference>
<dbReference type="InterPro" id="IPR003593">
    <property type="entry name" value="AAA+_ATPase"/>
</dbReference>
<dbReference type="GO" id="GO:0005524">
    <property type="term" value="F:ATP binding"/>
    <property type="evidence" value="ECO:0007669"/>
    <property type="project" value="UniProtKB-UniRule"/>
</dbReference>
<evidence type="ECO:0000256" key="2">
    <source>
        <dbReference type="ARBA" id="ARBA00022448"/>
    </source>
</evidence>
<name>A0A1N7P5Y6_9PROT</name>
<keyword evidence="9" id="KW-0997">Cell inner membrane</keyword>
<dbReference type="GO" id="GO:0015418">
    <property type="term" value="F:ABC-type quaternary ammonium compound transporting activity"/>
    <property type="evidence" value="ECO:0007669"/>
    <property type="project" value="UniProtKB-EC"/>
</dbReference>
<dbReference type="InterPro" id="IPR046342">
    <property type="entry name" value="CBS_dom_sf"/>
</dbReference>
<evidence type="ECO:0000256" key="7">
    <source>
        <dbReference type="ARBA" id="ARBA00061968"/>
    </source>
</evidence>
<evidence type="ECO:0000256" key="9">
    <source>
        <dbReference type="RuleBase" id="RU369116"/>
    </source>
</evidence>
<dbReference type="Proteomes" id="UP000185678">
    <property type="component" value="Unassembled WGS sequence"/>
</dbReference>